<organism evidence="1 2">
    <name type="scientific">Daedalea quercina L-15889</name>
    <dbReference type="NCBI Taxonomy" id="1314783"/>
    <lineage>
        <taxon>Eukaryota</taxon>
        <taxon>Fungi</taxon>
        <taxon>Dikarya</taxon>
        <taxon>Basidiomycota</taxon>
        <taxon>Agaricomycotina</taxon>
        <taxon>Agaricomycetes</taxon>
        <taxon>Polyporales</taxon>
        <taxon>Fomitopsis</taxon>
    </lineage>
</organism>
<dbReference type="EMBL" id="KV429082">
    <property type="protein sequence ID" value="KZT66931.1"/>
    <property type="molecule type" value="Genomic_DNA"/>
</dbReference>
<dbReference type="AlphaFoldDB" id="A0A165NG60"/>
<accession>A0A165NG60</accession>
<sequence length="71" mass="7583">MRGVVGTVPPVTHHIGRLPQIAGGWTRSCTVDVPGETHAHPGHLRAWHSSSVLLMFGSGVTARPWSATHLL</sequence>
<evidence type="ECO:0000313" key="2">
    <source>
        <dbReference type="Proteomes" id="UP000076727"/>
    </source>
</evidence>
<name>A0A165NG60_9APHY</name>
<proteinExistence type="predicted"/>
<evidence type="ECO:0000313" key="1">
    <source>
        <dbReference type="EMBL" id="KZT66931.1"/>
    </source>
</evidence>
<gene>
    <name evidence="1" type="ORF">DAEQUDRAFT_431793</name>
</gene>
<keyword evidence="2" id="KW-1185">Reference proteome</keyword>
<dbReference type="Proteomes" id="UP000076727">
    <property type="component" value="Unassembled WGS sequence"/>
</dbReference>
<reference evidence="1 2" key="1">
    <citation type="journal article" date="2016" name="Mol. Biol. Evol.">
        <title>Comparative Genomics of Early-Diverging Mushroom-Forming Fungi Provides Insights into the Origins of Lignocellulose Decay Capabilities.</title>
        <authorList>
            <person name="Nagy L.G."/>
            <person name="Riley R."/>
            <person name="Tritt A."/>
            <person name="Adam C."/>
            <person name="Daum C."/>
            <person name="Floudas D."/>
            <person name="Sun H."/>
            <person name="Yadav J.S."/>
            <person name="Pangilinan J."/>
            <person name="Larsson K.H."/>
            <person name="Matsuura K."/>
            <person name="Barry K."/>
            <person name="Labutti K."/>
            <person name="Kuo R."/>
            <person name="Ohm R.A."/>
            <person name="Bhattacharya S.S."/>
            <person name="Shirouzu T."/>
            <person name="Yoshinaga Y."/>
            <person name="Martin F.M."/>
            <person name="Grigoriev I.V."/>
            <person name="Hibbett D.S."/>
        </authorList>
    </citation>
    <scope>NUCLEOTIDE SEQUENCE [LARGE SCALE GENOMIC DNA]</scope>
    <source>
        <strain evidence="1 2">L-15889</strain>
    </source>
</reference>
<protein>
    <submittedName>
        <fullName evidence="1">Uncharacterized protein</fullName>
    </submittedName>
</protein>